<dbReference type="EMBL" id="VZCC01000046">
    <property type="protein sequence ID" value="MQN83869.1"/>
    <property type="molecule type" value="Genomic_DNA"/>
</dbReference>
<protein>
    <submittedName>
        <fullName evidence="1">Uncharacterized protein</fullName>
    </submittedName>
</protein>
<dbReference type="Proteomes" id="UP000283872">
    <property type="component" value="Unassembled WGS sequence"/>
</dbReference>
<dbReference type="AlphaFoldDB" id="A0A3E5E4A5"/>
<evidence type="ECO:0000313" key="3">
    <source>
        <dbReference type="EMBL" id="MQO03040.1"/>
    </source>
</evidence>
<evidence type="ECO:0000313" key="4">
    <source>
        <dbReference type="EMBL" id="RGS15220.1"/>
    </source>
</evidence>
<evidence type="ECO:0000313" key="5">
    <source>
        <dbReference type="Proteomes" id="UP000283872"/>
    </source>
</evidence>
<evidence type="ECO:0000313" key="2">
    <source>
        <dbReference type="EMBL" id="MQN83869.1"/>
    </source>
</evidence>
<evidence type="ECO:0000313" key="1">
    <source>
        <dbReference type="EMBL" id="MCW4163643.1"/>
    </source>
</evidence>
<evidence type="ECO:0000313" key="6">
    <source>
        <dbReference type="Proteomes" id="UP000390763"/>
    </source>
</evidence>
<reference evidence="1" key="3">
    <citation type="submission" date="2022-11" db="EMBL/GenBank/DDBJ databases">
        <title>Genomic repertoires linked with pathogenic potency of arthritogenic Prevotella copri isolated from the gut of rheumatoid arthritis patients.</title>
        <authorList>
            <person name="Nii T."/>
            <person name="Maeda Y."/>
            <person name="Motooka D."/>
            <person name="Naito M."/>
            <person name="Matsumoto Y."/>
            <person name="Ogawa T."/>
            <person name="Oguro-Igashira E."/>
            <person name="Kishikawa T."/>
            <person name="Yamashita M."/>
            <person name="Koizumi S."/>
            <person name="Kurakawa T."/>
            <person name="Okumura R."/>
            <person name="Kayama H."/>
            <person name="Murakami M."/>
            <person name="Sakaguchi T."/>
            <person name="Das B."/>
            <person name="Nakamura S."/>
            <person name="Okada Y."/>
            <person name="Kumanogoh A."/>
            <person name="Takeda K."/>
        </authorList>
    </citation>
    <scope>NUCLEOTIDE SEQUENCE</scope>
    <source>
        <strain evidence="1">RA-N001-16</strain>
    </source>
</reference>
<name>A0A3E5E4A5_9BACT</name>
<dbReference type="EMBL" id="VZBT01000029">
    <property type="protein sequence ID" value="MQO03040.1"/>
    <property type="molecule type" value="Genomic_DNA"/>
</dbReference>
<comment type="caution">
    <text evidence="1">The sequence shown here is derived from an EMBL/GenBank/DDBJ whole genome shotgun (WGS) entry which is preliminary data.</text>
</comment>
<dbReference type="Proteomes" id="UP000390763">
    <property type="component" value="Unassembled WGS sequence"/>
</dbReference>
<accession>A0A3E5E4A5</accession>
<proteinExistence type="predicted"/>
<organism evidence="1 8">
    <name type="scientific">Segatella copri</name>
    <dbReference type="NCBI Taxonomy" id="165179"/>
    <lineage>
        <taxon>Bacteria</taxon>
        <taxon>Pseudomonadati</taxon>
        <taxon>Bacteroidota</taxon>
        <taxon>Bacteroidia</taxon>
        <taxon>Bacteroidales</taxon>
        <taxon>Prevotellaceae</taxon>
        <taxon>Segatella</taxon>
    </lineage>
</organism>
<reference evidence="4 5" key="1">
    <citation type="submission" date="2018-08" db="EMBL/GenBank/DDBJ databases">
        <title>A genome reference for cultivated species of the human gut microbiota.</title>
        <authorList>
            <person name="Zou Y."/>
            <person name="Xue W."/>
            <person name="Luo G."/>
        </authorList>
    </citation>
    <scope>NUCLEOTIDE SEQUENCE [LARGE SCALE GENOMIC DNA]</scope>
    <source>
        <strain evidence="4 5">AF24-12</strain>
    </source>
</reference>
<dbReference type="Proteomes" id="UP000421408">
    <property type="component" value="Unassembled WGS sequence"/>
</dbReference>
<evidence type="ECO:0000313" key="7">
    <source>
        <dbReference type="Proteomes" id="UP000421408"/>
    </source>
</evidence>
<evidence type="ECO:0000313" key="8">
    <source>
        <dbReference type="Proteomes" id="UP001209476"/>
    </source>
</evidence>
<reference evidence="3" key="4">
    <citation type="submission" date="2023-10" db="EMBL/GenBank/DDBJ databases">
        <title>Distinct polysaccharide growth profiles of human intestinal Prevotella copri isolates.</title>
        <authorList>
            <person name="Fehlner-Peach H."/>
            <person name="Magnabosco C."/>
            <person name="Raghavan V."/>
            <person name="Scher J.U."/>
            <person name="Tett A."/>
            <person name="Cox L.M."/>
            <person name="Gottsegen C."/>
            <person name="Watters A."/>
            <person name="Wiltshire- Gordon J.D."/>
            <person name="Segata N."/>
            <person name="Bonneau R."/>
            <person name="Littman D.R."/>
        </authorList>
    </citation>
    <scope>NUCLEOTIDE SEQUENCE</scope>
    <source>
        <strain evidence="3">IAK279</strain>
    </source>
</reference>
<gene>
    <name evidence="4" type="ORF">DWY11_08775</name>
    <name evidence="3" type="ORF">F7D62_02725</name>
    <name evidence="2" type="ORF">F7D74_07720</name>
    <name evidence="1" type="ORF">ONS98_00085</name>
</gene>
<reference evidence="6 7" key="2">
    <citation type="submission" date="2019-09" db="EMBL/GenBank/DDBJ databases">
        <title>Distinct polysaccharide growth profiles of human intestinal Prevotella copri isolates.</title>
        <authorList>
            <person name="Fehlner-Peach H."/>
            <person name="Magnabosco C."/>
            <person name="Raghavan V."/>
            <person name="Scher J.U."/>
            <person name="Tett A."/>
            <person name="Cox L.M."/>
            <person name="Gottsegen C."/>
            <person name="Watters A."/>
            <person name="Wiltshire- Gordon J.D."/>
            <person name="Segata N."/>
            <person name="Bonneau R."/>
            <person name="Littman D.R."/>
        </authorList>
    </citation>
    <scope>NUCLEOTIDE SEQUENCE [LARGE SCALE GENOMIC DNA]</scope>
    <source>
        <strain evidence="2">IAA108</strain>
        <strain evidence="7">iAA108</strain>
        <strain evidence="6">iAK279</strain>
    </source>
</reference>
<dbReference type="Proteomes" id="UP001209476">
    <property type="component" value="Unassembled WGS sequence"/>
</dbReference>
<dbReference type="RefSeq" id="WP_117586820.1">
    <property type="nucleotide sequence ID" value="NZ_CP134813.1"/>
</dbReference>
<sequence>MEIVGFVDEERLNGMFLSRDITELDYVKHHSQGMLDAYFSFIADNNLPDNNTSATKFLEEENVSYGNEEDEGNDNQQEEVDVPSYVDIYRKWVDENEKVNILLTGCEEAAIVTLWRYNNPTASKTDCAVQTHLLEDKVIEWWDTIDFVKGAMGDGHFSLINPTLANIKELIFDAANQACME</sequence>
<dbReference type="EMBL" id="QRVA01000019">
    <property type="protein sequence ID" value="RGS15220.1"/>
    <property type="molecule type" value="Genomic_DNA"/>
</dbReference>
<dbReference type="EMBL" id="JAPDUM010000001">
    <property type="protein sequence ID" value="MCW4163643.1"/>
    <property type="molecule type" value="Genomic_DNA"/>
</dbReference>